<name>A0A1I5A9D0_9MICO</name>
<dbReference type="Proteomes" id="UP000198867">
    <property type="component" value="Unassembled WGS sequence"/>
</dbReference>
<feature type="transmembrane region" description="Helical" evidence="2">
    <location>
        <begin position="66"/>
        <end position="85"/>
    </location>
</feature>
<dbReference type="OrthoDB" id="5244024at2"/>
<evidence type="ECO:0008006" key="5">
    <source>
        <dbReference type="Google" id="ProtNLM"/>
    </source>
</evidence>
<feature type="transmembrane region" description="Helical" evidence="2">
    <location>
        <begin position="41"/>
        <end position="60"/>
    </location>
</feature>
<dbReference type="Pfam" id="PF11239">
    <property type="entry name" value="DUF3040"/>
    <property type="match status" value="1"/>
</dbReference>
<keyword evidence="2" id="KW-0472">Membrane</keyword>
<dbReference type="AlphaFoldDB" id="A0A1I5A9D0"/>
<reference evidence="4" key="1">
    <citation type="submission" date="2016-10" db="EMBL/GenBank/DDBJ databases">
        <authorList>
            <person name="Varghese N."/>
            <person name="Submissions S."/>
        </authorList>
    </citation>
    <scope>NUCLEOTIDE SEQUENCE [LARGE SCALE GENOMIC DNA]</scope>
    <source>
        <strain evidence="4">CGMCC 1.11101</strain>
    </source>
</reference>
<keyword evidence="2" id="KW-0812">Transmembrane</keyword>
<dbReference type="STRING" id="995034.SAMN05216219_1269"/>
<keyword evidence="2" id="KW-1133">Transmembrane helix</keyword>
<accession>A0A1I5A9D0</accession>
<sequence length="128" mass="13885">MPLSEQEQRLLDEMERNLYRNDADFVSTVGDRRGRPTYRSIALGSVITIVGAAALVLGVVLQQPLVGIFGFGVMLAGVLVAISPGKATTQESNDRGGFASASTGNRPKGSTTFMDRMNDRWDKRQGDH</sequence>
<feature type="compositionally biased region" description="Polar residues" evidence="1">
    <location>
        <begin position="100"/>
        <end position="113"/>
    </location>
</feature>
<feature type="compositionally biased region" description="Basic and acidic residues" evidence="1">
    <location>
        <begin position="116"/>
        <end position="128"/>
    </location>
</feature>
<evidence type="ECO:0000256" key="1">
    <source>
        <dbReference type="SAM" id="MobiDB-lite"/>
    </source>
</evidence>
<protein>
    <recommendedName>
        <fullName evidence="5">DUF3040 domain-containing protein</fullName>
    </recommendedName>
</protein>
<proteinExistence type="predicted"/>
<dbReference type="InterPro" id="IPR021401">
    <property type="entry name" value="DUF3040"/>
</dbReference>
<keyword evidence="4" id="KW-1185">Reference proteome</keyword>
<dbReference type="EMBL" id="FOVM01000003">
    <property type="protein sequence ID" value="SFN58940.1"/>
    <property type="molecule type" value="Genomic_DNA"/>
</dbReference>
<feature type="region of interest" description="Disordered" evidence="1">
    <location>
        <begin position="86"/>
        <end position="128"/>
    </location>
</feature>
<evidence type="ECO:0000313" key="3">
    <source>
        <dbReference type="EMBL" id="SFN58940.1"/>
    </source>
</evidence>
<dbReference type="RefSeq" id="WP_090710208.1">
    <property type="nucleotide sequence ID" value="NZ_FOVM01000003.1"/>
</dbReference>
<organism evidence="3 4">
    <name type="scientific">Mycetocola miduiensis</name>
    <dbReference type="NCBI Taxonomy" id="995034"/>
    <lineage>
        <taxon>Bacteria</taxon>
        <taxon>Bacillati</taxon>
        <taxon>Actinomycetota</taxon>
        <taxon>Actinomycetes</taxon>
        <taxon>Micrococcales</taxon>
        <taxon>Microbacteriaceae</taxon>
        <taxon>Mycetocola</taxon>
    </lineage>
</organism>
<evidence type="ECO:0000313" key="4">
    <source>
        <dbReference type="Proteomes" id="UP000198867"/>
    </source>
</evidence>
<gene>
    <name evidence="3" type="ORF">SAMN05216219_1269</name>
</gene>
<evidence type="ECO:0000256" key="2">
    <source>
        <dbReference type="SAM" id="Phobius"/>
    </source>
</evidence>